<evidence type="ECO:0008006" key="3">
    <source>
        <dbReference type="Google" id="ProtNLM"/>
    </source>
</evidence>
<accession>F0LKL0</accession>
<dbReference type="PATRIC" id="fig|391623.17.peg.1868"/>
<protein>
    <recommendedName>
        <fullName evidence="3">AbiEi antitoxin C-terminal domain-containing protein</fullName>
    </recommendedName>
</protein>
<evidence type="ECO:0000313" key="2">
    <source>
        <dbReference type="Proteomes" id="UP000007478"/>
    </source>
</evidence>
<dbReference type="HOGENOM" id="CLU_112310_0_0_2"/>
<organism evidence="1 2">
    <name type="scientific">Thermococcus barophilus (strain DSM 11836 / MP)</name>
    <dbReference type="NCBI Taxonomy" id="391623"/>
    <lineage>
        <taxon>Archaea</taxon>
        <taxon>Methanobacteriati</taxon>
        <taxon>Methanobacteriota</taxon>
        <taxon>Thermococci</taxon>
        <taxon>Thermococcales</taxon>
        <taxon>Thermococcaceae</taxon>
        <taxon>Thermococcus</taxon>
    </lineage>
</organism>
<dbReference type="eggNOG" id="arCOG04793">
    <property type="taxonomic scope" value="Archaea"/>
</dbReference>
<sequence>MNIMRSITQILLAEFGGKVITKEELEKFSTYLKVNDVDYLVNYLIQYGYIIRILRGLYYVKTPIEFSFKSSPTIYKLLSLGMNKITKNWYFGLFTALVLNGLTHEHYTTIFIINDKIARTKIIHINGTPVRIIKTKRELFNFGIIEKDDMKISDLEKTLLDFLYFGNYGTISKELALRIWREYKDSADWKKLKKYLEKYPESIAKVVDDVE</sequence>
<dbReference type="Proteomes" id="UP000007478">
    <property type="component" value="Chromosome"/>
</dbReference>
<evidence type="ECO:0000313" key="1">
    <source>
        <dbReference type="EMBL" id="ADT84844.1"/>
    </source>
</evidence>
<name>F0LKL0_THEBM</name>
<dbReference type="AlphaFoldDB" id="F0LKL0"/>
<gene>
    <name evidence="1" type="ordered locus">TERMP_01869</name>
</gene>
<proteinExistence type="predicted"/>
<keyword evidence="2" id="KW-1185">Reference proteome</keyword>
<dbReference type="EMBL" id="CP002372">
    <property type="protein sequence ID" value="ADT84844.1"/>
    <property type="molecule type" value="Genomic_DNA"/>
</dbReference>
<dbReference type="KEGG" id="tba:TERMP_01869"/>
<reference evidence="1 2" key="1">
    <citation type="journal article" date="2011" name="J. Bacteriol.">
        <title>Complete genome sequence of the hyperthermophilic, piezophilic, heterotrophic, and carboxydotrophic archaeon Thermococcus barophilus MP.</title>
        <authorList>
            <person name="Vannier P."/>
            <person name="Marteinsson V.T."/>
            <person name="Fridjonsson O.H."/>
            <person name="Oger P."/>
            <person name="Jebbar M."/>
        </authorList>
    </citation>
    <scope>NUCLEOTIDE SEQUENCE [LARGE SCALE GENOMIC DNA]</scope>
    <source>
        <strain evidence="2">DSM 11836 / MP</strain>
    </source>
</reference>